<proteinExistence type="inferred from homology"/>
<comment type="subunit">
    <text evidence="10">Homodimer.</text>
</comment>
<organism evidence="12 13">
    <name type="scientific">Salinicola acroporae</name>
    <dbReference type="NCBI Taxonomy" id="1541440"/>
    <lineage>
        <taxon>Bacteria</taxon>
        <taxon>Pseudomonadati</taxon>
        <taxon>Pseudomonadota</taxon>
        <taxon>Gammaproteobacteria</taxon>
        <taxon>Oceanospirillales</taxon>
        <taxon>Halomonadaceae</taxon>
        <taxon>Salinicola</taxon>
    </lineage>
</organism>
<accession>A0ABT6I5J7</accession>
<gene>
    <name evidence="12" type="primary">galE</name>
    <name evidence="12" type="ORF">CUR86_10905</name>
</gene>
<dbReference type="EMBL" id="PGFS01000001">
    <property type="protein sequence ID" value="MDH4572911.1"/>
    <property type="molecule type" value="Genomic_DNA"/>
</dbReference>
<keyword evidence="13" id="KW-1185">Reference proteome</keyword>
<comment type="catalytic activity">
    <reaction evidence="1 10">
        <text>UDP-alpha-D-glucose = UDP-alpha-D-galactose</text>
        <dbReference type="Rhea" id="RHEA:22168"/>
        <dbReference type="ChEBI" id="CHEBI:58885"/>
        <dbReference type="ChEBI" id="CHEBI:66914"/>
        <dbReference type="EC" id="5.1.3.2"/>
    </reaction>
</comment>
<evidence type="ECO:0000256" key="1">
    <source>
        <dbReference type="ARBA" id="ARBA00000083"/>
    </source>
</evidence>
<dbReference type="RefSeq" id="WP_110716631.1">
    <property type="nucleotide sequence ID" value="NZ_PGFS01000001.1"/>
</dbReference>
<evidence type="ECO:0000256" key="3">
    <source>
        <dbReference type="ARBA" id="ARBA00004947"/>
    </source>
</evidence>
<evidence type="ECO:0000256" key="2">
    <source>
        <dbReference type="ARBA" id="ARBA00001911"/>
    </source>
</evidence>
<dbReference type="Proteomes" id="UP001162135">
    <property type="component" value="Unassembled WGS sequence"/>
</dbReference>
<evidence type="ECO:0000256" key="9">
    <source>
        <dbReference type="ARBA" id="ARBA00023277"/>
    </source>
</evidence>
<evidence type="ECO:0000313" key="13">
    <source>
        <dbReference type="Proteomes" id="UP001162135"/>
    </source>
</evidence>
<dbReference type="InterPro" id="IPR001509">
    <property type="entry name" value="Epimerase_deHydtase"/>
</dbReference>
<dbReference type="InterPro" id="IPR036291">
    <property type="entry name" value="NAD(P)-bd_dom_sf"/>
</dbReference>
<keyword evidence="9 10" id="KW-0119">Carbohydrate metabolism</keyword>
<evidence type="ECO:0000256" key="5">
    <source>
        <dbReference type="ARBA" id="ARBA00013189"/>
    </source>
</evidence>
<dbReference type="EC" id="5.1.3.2" evidence="5 10"/>
<evidence type="ECO:0000256" key="6">
    <source>
        <dbReference type="ARBA" id="ARBA00018569"/>
    </source>
</evidence>
<comment type="cofactor">
    <cofactor evidence="2 10">
        <name>NAD(+)</name>
        <dbReference type="ChEBI" id="CHEBI:57540"/>
    </cofactor>
</comment>
<protein>
    <recommendedName>
        <fullName evidence="6 10">UDP-glucose 4-epimerase</fullName>
        <ecNumber evidence="5 10">5.1.3.2</ecNumber>
    </recommendedName>
</protein>
<comment type="similarity">
    <text evidence="4 10">Belongs to the NAD(P)-dependent epimerase/dehydratase family.</text>
</comment>
<evidence type="ECO:0000256" key="7">
    <source>
        <dbReference type="ARBA" id="ARBA00023027"/>
    </source>
</evidence>
<dbReference type="Gene3D" id="3.90.25.10">
    <property type="entry name" value="UDP-galactose 4-epimerase, domain 1"/>
    <property type="match status" value="1"/>
</dbReference>
<reference evidence="12" key="1">
    <citation type="journal article" date="2015" name="Antonie Van Leeuwenhoek">
        <title>Comparative 16S rRNA signatures and multilocus sequence analysis for the genus Salinicola and description of Salinicola acroporae sp. nov., isolated from coral Acropora digitifera.</title>
        <authorList>
            <person name="Lepcha R.T."/>
            <person name="Poddar A."/>
            <person name="Schumann P."/>
            <person name="Das S.K."/>
        </authorList>
    </citation>
    <scope>NUCLEOTIDE SEQUENCE</scope>
    <source>
        <strain evidence="12">S4-41</strain>
    </source>
</reference>
<evidence type="ECO:0000259" key="11">
    <source>
        <dbReference type="Pfam" id="PF01370"/>
    </source>
</evidence>
<evidence type="ECO:0000256" key="8">
    <source>
        <dbReference type="ARBA" id="ARBA00023235"/>
    </source>
</evidence>
<sequence>MKKLLVTGGCGYIGSHMVASLQRAGHDVVVLDDLSSGWRESSGGATTCIGDVGDRALLDELFRQHAFDGVLHFASLIEVGESVSNPAIYYRTNVAKTLTLLEAMIEHGVGALVFSSTAAVFGEPCRPLIDESHPTQPLNPYGASKLMIERVLADFEPAHGLRSVSLRYFNAAGASPDGAIGERHDPETHLVPLALQTAMGVRPALKVFGRDYPTGDGTCIRDYVHVCDLADAHLLALEYLFEGKPTARFNLGSGTGFSVQEVLDSVERVTGRRVPFTDAPRRAGDPARLVADAGAAKTTLGWRPRYADLDTIVQHAWAWEQKRALL</sequence>
<dbReference type="PANTHER" id="PTHR43725:SF53">
    <property type="entry name" value="UDP-ARABINOSE 4-EPIMERASE 1"/>
    <property type="match status" value="1"/>
</dbReference>
<dbReference type="Pfam" id="PF01370">
    <property type="entry name" value="Epimerase"/>
    <property type="match status" value="1"/>
</dbReference>
<dbReference type="SUPFAM" id="SSF51735">
    <property type="entry name" value="NAD(P)-binding Rossmann-fold domains"/>
    <property type="match status" value="1"/>
</dbReference>
<reference evidence="12" key="2">
    <citation type="submission" date="2017-11" db="EMBL/GenBank/DDBJ databases">
        <authorList>
            <person name="Das S.K."/>
        </authorList>
    </citation>
    <scope>NUCLEOTIDE SEQUENCE</scope>
    <source>
        <strain evidence="12">S4-41</strain>
    </source>
</reference>
<name>A0ABT6I5J7_9GAMM</name>
<dbReference type="Gene3D" id="3.40.50.720">
    <property type="entry name" value="NAD(P)-binding Rossmann-like Domain"/>
    <property type="match status" value="1"/>
</dbReference>
<evidence type="ECO:0000313" key="12">
    <source>
        <dbReference type="EMBL" id="MDH4572911.1"/>
    </source>
</evidence>
<feature type="domain" description="NAD-dependent epimerase/dehydratase" evidence="11">
    <location>
        <begin position="5"/>
        <end position="252"/>
    </location>
</feature>
<dbReference type="NCBIfam" id="TIGR01179">
    <property type="entry name" value="galE"/>
    <property type="match status" value="1"/>
</dbReference>
<dbReference type="CDD" id="cd05247">
    <property type="entry name" value="UDP_G4E_1_SDR_e"/>
    <property type="match status" value="1"/>
</dbReference>
<comment type="pathway">
    <text evidence="3 10">Carbohydrate metabolism; galactose metabolism.</text>
</comment>
<dbReference type="PANTHER" id="PTHR43725">
    <property type="entry name" value="UDP-GLUCOSE 4-EPIMERASE"/>
    <property type="match status" value="1"/>
</dbReference>
<evidence type="ECO:0000256" key="10">
    <source>
        <dbReference type="RuleBase" id="RU366046"/>
    </source>
</evidence>
<comment type="caution">
    <text evidence="12">The sequence shown here is derived from an EMBL/GenBank/DDBJ whole genome shotgun (WGS) entry which is preliminary data.</text>
</comment>
<evidence type="ECO:0000256" key="4">
    <source>
        <dbReference type="ARBA" id="ARBA00007637"/>
    </source>
</evidence>
<keyword evidence="7 10" id="KW-0520">NAD</keyword>
<dbReference type="InterPro" id="IPR005886">
    <property type="entry name" value="UDP_G4E"/>
</dbReference>
<keyword evidence="8 10" id="KW-0413">Isomerase</keyword>